<feature type="transmembrane region" description="Helical" evidence="8">
    <location>
        <begin position="38"/>
        <end position="55"/>
    </location>
</feature>
<dbReference type="Pfam" id="PF03547">
    <property type="entry name" value="Mem_trans"/>
    <property type="match status" value="1"/>
</dbReference>
<name>A0A512H7E5_9PROT</name>
<keyword evidence="5 8" id="KW-0812">Transmembrane</keyword>
<dbReference type="EMBL" id="BJZO01000034">
    <property type="protein sequence ID" value="GEO81372.1"/>
    <property type="molecule type" value="Genomic_DNA"/>
</dbReference>
<comment type="subcellular location">
    <subcellularLocation>
        <location evidence="1">Cell membrane</location>
        <topology evidence="1">Multi-pass membrane protein</topology>
    </subcellularLocation>
</comment>
<proteinExistence type="inferred from homology"/>
<keyword evidence="6 8" id="KW-1133">Transmembrane helix</keyword>
<dbReference type="GO" id="GO:0055085">
    <property type="term" value="P:transmembrane transport"/>
    <property type="evidence" value="ECO:0007669"/>
    <property type="project" value="InterPro"/>
</dbReference>
<reference evidence="9 10" key="1">
    <citation type="submission" date="2019-07" db="EMBL/GenBank/DDBJ databases">
        <title>Whole genome shotgun sequence of Rhodospirillum oryzae NBRC 107573.</title>
        <authorList>
            <person name="Hosoyama A."/>
            <person name="Uohara A."/>
            <person name="Ohji S."/>
            <person name="Ichikawa N."/>
        </authorList>
    </citation>
    <scope>NUCLEOTIDE SEQUENCE [LARGE SCALE GENOMIC DNA]</scope>
    <source>
        <strain evidence="9 10">NBRC 107573</strain>
    </source>
</reference>
<dbReference type="OrthoDB" id="9805563at2"/>
<feature type="transmembrane region" description="Helical" evidence="8">
    <location>
        <begin position="62"/>
        <end position="83"/>
    </location>
</feature>
<dbReference type="Gene3D" id="1.20.1530.20">
    <property type="match status" value="1"/>
</dbReference>
<dbReference type="InterPro" id="IPR004776">
    <property type="entry name" value="Mem_transp_PIN-like"/>
</dbReference>
<evidence type="ECO:0000256" key="3">
    <source>
        <dbReference type="ARBA" id="ARBA00022448"/>
    </source>
</evidence>
<comment type="caution">
    <text evidence="9">The sequence shown here is derived from an EMBL/GenBank/DDBJ whole genome shotgun (WGS) entry which is preliminary data.</text>
</comment>
<evidence type="ECO:0000313" key="9">
    <source>
        <dbReference type="EMBL" id="GEO81372.1"/>
    </source>
</evidence>
<feature type="transmembrane region" description="Helical" evidence="8">
    <location>
        <begin position="231"/>
        <end position="250"/>
    </location>
</feature>
<dbReference type="PANTHER" id="PTHR36838">
    <property type="entry name" value="AUXIN EFFLUX CARRIER FAMILY PROTEIN"/>
    <property type="match status" value="1"/>
</dbReference>
<keyword evidence="7 8" id="KW-0472">Membrane</keyword>
<comment type="similarity">
    <text evidence="2">Belongs to the auxin efflux carrier (TC 2.A.69) family.</text>
</comment>
<evidence type="ECO:0000256" key="8">
    <source>
        <dbReference type="SAM" id="Phobius"/>
    </source>
</evidence>
<dbReference type="RefSeq" id="WP_147163405.1">
    <property type="nucleotide sequence ID" value="NZ_BJZO01000034.1"/>
</dbReference>
<sequence length="308" mass="30569">MSDTLGAILPVFLVIVLGFVLRRGRWVPDSFWIPAENLTYWVTFPALLVLNLAQADLAGLPWGALMTIEAGAVVVVAAGLVLWRFGGARAAGVSDATFTSAFQGAIRPNTYIGLACAGALFGAPGITLTALCLAVVVPLVNLLSVAALVRWGTGQGGGRALLRGILTNPLILGCLVGGLMNASGLGAPPVLGPFLQILGSAALPLGLLAVGAGLSAAGLAGAGPAVAASTLAKLVITPALVFAGAAVAGLDPVVRAVAVLYAALPCSASSYVLARRMGGDAPAMAALITAQTLASALTLPVIVALVAP</sequence>
<gene>
    <name evidence="9" type="ORF">ROR02_15030</name>
</gene>
<keyword evidence="3" id="KW-0813">Transport</keyword>
<dbReference type="InterPro" id="IPR038770">
    <property type="entry name" value="Na+/solute_symporter_sf"/>
</dbReference>
<evidence type="ECO:0000256" key="2">
    <source>
        <dbReference type="ARBA" id="ARBA00010145"/>
    </source>
</evidence>
<evidence type="ECO:0000313" key="10">
    <source>
        <dbReference type="Proteomes" id="UP000321567"/>
    </source>
</evidence>
<dbReference type="AlphaFoldDB" id="A0A512H7E5"/>
<accession>A0A512H7E5</accession>
<evidence type="ECO:0000256" key="7">
    <source>
        <dbReference type="ARBA" id="ARBA00023136"/>
    </source>
</evidence>
<evidence type="ECO:0000256" key="1">
    <source>
        <dbReference type="ARBA" id="ARBA00004651"/>
    </source>
</evidence>
<protein>
    <submittedName>
        <fullName evidence="9">Transporter</fullName>
    </submittedName>
</protein>
<organism evidence="9 10">
    <name type="scientific">Pararhodospirillum oryzae</name>
    <dbReference type="NCBI Taxonomy" id="478448"/>
    <lineage>
        <taxon>Bacteria</taxon>
        <taxon>Pseudomonadati</taxon>
        <taxon>Pseudomonadota</taxon>
        <taxon>Alphaproteobacteria</taxon>
        <taxon>Rhodospirillales</taxon>
        <taxon>Rhodospirillaceae</taxon>
        <taxon>Pararhodospirillum</taxon>
    </lineage>
</organism>
<feature type="transmembrane region" description="Helical" evidence="8">
    <location>
        <begin position="161"/>
        <end position="182"/>
    </location>
</feature>
<keyword evidence="10" id="KW-1185">Reference proteome</keyword>
<dbReference type="Proteomes" id="UP000321567">
    <property type="component" value="Unassembled WGS sequence"/>
</dbReference>
<dbReference type="GO" id="GO:0005886">
    <property type="term" value="C:plasma membrane"/>
    <property type="evidence" value="ECO:0007669"/>
    <property type="project" value="UniProtKB-SubCell"/>
</dbReference>
<feature type="transmembrane region" description="Helical" evidence="8">
    <location>
        <begin position="128"/>
        <end position="149"/>
    </location>
</feature>
<dbReference type="PANTHER" id="PTHR36838:SF4">
    <property type="entry name" value="AUXIN EFFLUX CARRIER FAMILY PROTEIN"/>
    <property type="match status" value="1"/>
</dbReference>
<evidence type="ECO:0000256" key="4">
    <source>
        <dbReference type="ARBA" id="ARBA00022475"/>
    </source>
</evidence>
<feature type="transmembrane region" description="Helical" evidence="8">
    <location>
        <begin position="286"/>
        <end position="307"/>
    </location>
</feature>
<evidence type="ECO:0000256" key="5">
    <source>
        <dbReference type="ARBA" id="ARBA00022692"/>
    </source>
</evidence>
<feature type="transmembrane region" description="Helical" evidence="8">
    <location>
        <begin position="256"/>
        <end position="274"/>
    </location>
</feature>
<evidence type="ECO:0000256" key="6">
    <source>
        <dbReference type="ARBA" id="ARBA00022989"/>
    </source>
</evidence>
<feature type="transmembrane region" description="Helical" evidence="8">
    <location>
        <begin position="194"/>
        <end position="219"/>
    </location>
</feature>
<keyword evidence="4" id="KW-1003">Cell membrane</keyword>